<dbReference type="Pfam" id="PF19940">
    <property type="entry name" value="DUF6402"/>
    <property type="match status" value="1"/>
</dbReference>
<dbReference type="InterPro" id="IPR045646">
    <property type="entry name" value="DUF6402"/>
</dbReference>
<reference evidence="2 3" key="1">
    <citation type="submission" date="2021-11" db="EMBL/GenBank/DDBJ databases">
        <authorList>
            <person name="Oh E.-T."/>
            <person name="Kim S.-B."/>
        </authorList>
    </citation>
    <scope>NUCLEOTIDE SEQUENCE [LARGE SCALE GENOMIC DNA]</scope>
    <source>
        <strain evidence="2 3">MMS20-SJTR3</strain>
    </source>
</reference>
<protein>
    <submittedName>
        <fullName evidence="2">DUF6402 family protein</fullName>
    </submittedName>
</protein>
<sequence length="402" mass="45706">MNETKIGYYKINKLLWRWTLHEGADGCEIVREAQLSMDRVPPPLSRIREPKARPSKPSAKLTKPDPLIKFLDDIEMVANALGRFKTWLTAPETPKQAKPAPPALSPEETVPPFDIQEIPRAMRKEFMPVSATLMERWFAGELNYGRTSDETSAEINQNGERYPPSMYDTTTVKLDWILKHRRARDQYDALINTAIYTLPAQDVLKRILKPFKASALLDAWQICGMKQENLHDHFQFQYVTVGSSLSQKLGELVGAQFRNNGVPDDLTGSLGAFNIYASIAHVMIHREGNGTVAEVSAIYIYVKDSYDFTDKAGEVSQYLGHWGQNGVIVLAYNGAMSHINKPKLYFSYPVAMGNPKVKGNVYYPIHNKDFREWAIRHKRGGDFVIYSDRKLVRIDPPLKVYL</sequence>
<evidence type="ECO:0000256" key="1">
    <source>
        <dbReference type="SAM" id="MobiDB-lite"/>
    </source>
</evidence>
<feature type="region of interest" description="Disordered" evidence="1">
    <location>
        <begin position="41"/>
        <end position="62"/>
    </location>
</feature>
<gene>
    <name evidence="2" type="ORF">LJ656_13590</name>
</gene>
<name>A0ABS8JUP8_9BURK</name>
<dbReference type="EMBL" id="JAJITD010000006">
    <property type="protein sequence ID" value="MCC8393622.1"/>
    <property type="molecule type" value="Genomic_DNA"/>
</dbReference>
<feature type="region of interest" description="Disordered" evidence="1">
    <location>
        <begin position="92"/>
        <end position="111"/>
    </location>
</feature>
<keyword evidence="3" id="KW-1185">Reference proteome</keyword>
<proteinExistence type="predicted"/>
<dbReference type="RefSeq" id="WP_230509928.1">
    <property type="nucleotide sequence ID" value="NZ_JAJITD010000006.1"/>
</dbReference>
<comment type="caution">
    <text evidence="2">The sequence shown here is derived from an EMBL/GenBank/DDBJ whole genome shotgun (WGS) entry which is preliminary data.</text>
</comment>
<evidence type="ECO:0000313" key="2">
    <source>
        <dbReference type="EMBL" id="MCC8393622.1"/>
    </source>
</evidence>
<organism evidence="2 3">
    <name type="scientific">Paraburkholderia sejongensis</name>
    <dbReference type="NCBI Taxonomy" id="2886946"/>
    <lineage>
        <taxon>Bacteria</taxon>
        <taxon>Pseudomonadati</taxon>
        <taxon>Pseudomonadota</taxon>
        <taxon>Betaproteobacteria</taxon>
        <taxon>Burkholderiales</taxon>
        <taxon>Burkholderiaceae</taxon>
        <taxon>Paraburkholderia</taxon>
    </lineage>
</organism>
<dbReference type="Proteomes" id="UP001431019">
    <property type="component" value="Unassembled WGS sequence"/>
</dbReference>
<evidence type="ECO:0000313" key="3">
    <source>
        <dbReference type="Proteomes" id="UP001431019"/>
    </source>
</evidence>
<accession>A0ABS8JUP8</accession>